<proteinExistence type="predicted"/>
<feature type="compositionally biased region" description="Basic residues" evidence="1">
    <location>
        <begin position="69"/>
        <end position="78"/>
    </location>
</feature>
<evidence type="ECO:0000313" key="2">
    <source>
        <dbReference type="EMBL" id="GFY67186.1"/>
    </source>
</evidence>
<gene>
    <name evidence="2" type="ORF">TNIN_145871</name>
</gene>
<dbReference type="EMBL" id="BMAV01016448">
    <property type="protein sequence ID" value="GFY67186.1"/>
    <property type="molecule type" value="Genomic_DNA"/>
</dbReference>
<keyword evidence="3" id="KW-1185">Reference proteome</keyword>
<organism evidence="2 3">
    <name type="scientific">Trichonephila inaurata madagascariensis</name>
    <dbReference type="NCBI Taxonomy" id="2747483"/>
    <lineage>
        <taxon>Eukaryota</taxon>
        <taxon>Metazoa</taxon>
        <taxon>Ecdysozoa</taxon>
        <taxon>Arthropoda</taxon>
        <taxon>Chelicerata</taxon>
        <taxon>Arachnida</taxon>
        <taxon>Araneae</taxon>
        <taxon>Araneomorphae</taxon>
        <taxon>Entelegynae</taxon>
        <taxon>Araneoidea</taxon>
        <taxon>Nephilidae</taxon>
        <taxon>Trichonephila</taxon>
        <taxon>Trichonephila inaurata</taxon>
    </lineage>
</organism>
<name>A0A8X6Y9T0_9ARAC</name>
<feature type="region of interest" description="Disordered" evidence="1">
    <location>
        <begin position="66"/>
        <end position="86"/>
    </location>
</feature>
<evidence type="ECO:0000256" key="1">
    <source>
        <dbReference type="SAM" id="MobiDB-lite"/>
    </source>
</evidence>
<evidence type="ECO:0000313" key="3">
    <source>
        <dbReference type="Proteomes" id="UP000886998"/>
    </source>
</evidence>
<sequence>MCGTRFQCQDGPPRYANRQLDETCCHDYVRDDFSTSFPFSLSSRFSSARSFQPLLPSLPGALLGQQLSAHHHHHRHNKLLPNPTSH</sequence>
<dbReference type="AlphaFoldDB" id="A0A8X6Y9T0"/>
<accession>A0A8X6Y9T0</accession>
<dbReference type="Proteomes" id="UP000886998">
    <property type="component" value="Unassembled WGS sequence"/>
</dbReference>
<reference evidence="2" key="1">
    <citation type="submission" date="2020-08" db="EMBL/GenBank/DDBJ databases">
        <title>Multicomponent nature underlies the extraordinary mechanical properties of spider dragline silk.</title>
        <authorList>
            <person name="Kono N."/>
            <person name="Nakamura H."/>
            <person name="Mori M."/>
            <person name="Yoshida Y."/>
            <person name="Ohtoshi R."/>
            <person name="Malay A.D."/>
            <person name="Moran D.A.P."/>
            <person name="Tomita M."/>
            <person name="Numata K."/>
            <person name="Arakawa K."/>
        </authorList>
    </citation>
    <scope>NUCLEOTIDE SEQUENCE</scope>
</reference>
<protein>
    <submittedName>
        <fullName evidence="2">Uncharacterized protein</fullName>
    </submittedName>
</protein>
<comment type="caution">
    <text evidence="2">The sequence shown here is derived from an EMBL/GenBank/DDBJ whole genome shotgun (WGS) entry which is preliminary data.</text>
</comment>